<evidence type="ECO:0000256" key="3">
    <source>
        <dbReference type="ARBA" id="ARBA00022679"/>
    </source>
</evidence>
<evidence type="ECO:0000256" key="6">
    <source>
        <dbReference type="ARBA" id="ARBA00022932"/>
    </source>
</evidence>
<reference evidence="11" key="1">
    <citation type="submission" date="2007-07" db="EMBL/GenBank/DDBJ databases">
        <title>PCAP assembly of the Caenorhabditis remanei genome.</title>
        <authorList>
            <consortium name="The Caenorhabditis remanei Sequencing Consortium"/>
            <person name="Wilson R.K."/>
        </authorList>
    </citation>
    <scope>NUCLEOTIDE SEQUENCE [LARGE SCALE GENOMIC DNA]</scope>
    <source>
        <strain evidence="11">PB4641</strain>
    </source>
</reference>
<evidence type="ECO:0000256" key="4">
    <source>
        <dbReference type="ARBA" id="ARBA00022695"/>
    </source>
</evidence>
<feature type="domain" description="DNA-directed DNA polymerase family B mitochondria/virus" evidence="10">
    <location>
        <begin position="979"/>
        <end position="1260"/>
    </location>
</feature>
<dbReference type="EC" id="2.7.7.7" evidence="2"/>
<accession>E3LYS3</accession>
<feature type="domain" description="DNA-directed DNA polymerase family B mitochondria/virus" evidence="10">
    <location>
        <begin position="670"/>
        <end position="853"/>
    </location>
</feature>
<keyword evidence="3" id="KW-0808">Transferase</keyword>
<feature type="compositionally biased region" description="Polar residues" evidence="9">
    <location>
        <begin position="54"/>
        <end position="64"/>
    </location>
</feature>
<keyword evidence="6" id="KW-0239">DNA-directed DNA polymerase</keyword>
<dbReference type="PANTHER" id="PTHR33568:SF3">
    <property type="entry name" value="DNA-DIRECTED DNA POLYMERASE"/>
    <property type="match status" value="1"/>
</dbReference>
<dbReference type="GO" id="GO:0006260">
    <property type="term" value="P:DNA replication"/>
    <property type="evidence" value="ECO:0007669"/>
    <property type="project" value="UniProtKB-KW"/>
</dbReference>
<dbReference type="PANTHER" id="PTHR33568">
    <property type="entry name" value="DNA POLYMERASE"/>
    <property type="match status" value="1"/>
</dbReference>
<dbReference type="GO" id="GO:0003677">
    <property type="term" value="F:DNA binding"/>
    <property type="evidence" value="ECO:0007669"/>
    <property type="project" value="UniProtKB-KW"/>
</dbReference>
<dbReference type="GO" id="GO:0000166">
    <property type="term" value="F:nucleotide binding"/>
    <property type="evidence" value="ECO:0007669"/>
    <property type="project" value="InterPro"/>
</dbReference>
<keyword evidence="12" id="KW-1185">Reference proteome</keyword>
<dbReference type="EMBL" id="DS268419">
    <property type="protein sequence ID" value="EFO86687.1"/>
    <property type="molecule type" value="Genomic_DNA"/>
</dbReference>
<dbReference type="GO" id="GO:0003887">
    <property type="term" value="F:DNA-directed DNA polymerase activity"/>
    <property type="evidence" value="ECO:0007669"/>
    <property type="project" value="UniProtKB-KW"/>
</dbReference>
<dbReference type="STRING" id="31234.E3LYS3"/>
<evidence type="ECO:0000313" key="11">
    <source>
        <dbReference type="EMBL" id="EFO86687.1"/>
    </source>
</evidence>
<evidence type="ECO:0000259" key="10">
    <source>
        <dbReference type="Pfam" id="PF03175"/>
    </source>
</evidence>
<dbReference type="Proteomes" id="UP000008281">
    <property type="component" value="Unassembled WGS sequence"/>
</dbReference>
<dbReference type="eggNOG" id="ENOG502QQ9V">
    <property type="taxonomic scope" value="Eukaryota"/>
</dbReference>
<dbReference type="InterPro" id="IPR004868">
    <property type="entry name" value="DNA-dir_DNA_pol_B_mt/vir"/>
</dbReference>
<dbReference type="OMA" id="HRELIFC"/>
<gene>
    <name evidence="11" type="ORF">CRE_04696</name>
</gene>
<evidence type="ECO:0000256" key="8">
    <source>
        <dbReference type="ARBA" id="ARBA00049244"/>
    </source>
</evidence>
<dbReference type="GO" id="GO:0042575">
    <property type="term" value="C:DNA polymerase complex"/>
    <property type="evidence" value="ECO:0007669"/>
    <property type="project" value="UniProtKB-ARBA"/>
</dbReference>
<dbReference type="HOGENOM" id="CLU_001474_0_0_1"/>
<evidence type="ECO:0000256" key="5">
    <source>
        <dbReference type="ARBA" id="ARBA00022705"/>
    </source>
</evidence>
<dbReference type="InterPro" id="IPR023211">
    <property type="entry name" value="DNA_pol_palm_dom_sf"/>
</dbReference>
<feature type="region of interest" description="Disordered" evidence="9">
    <location>
        <begin position="1"/>
        <end position="94"/>
    </location>
</feature>
<name>E3LYS3_CAERE</name>
<protein>
    <recommendedName>
        <fullName evidence="2">DNA-directed DNA polymerase</fullName>
        <ecNumber evidence="2">2.7.7.7</ecNumber>
    </recommendedName>
</protein>
<dbReference type="SUPFAM" id="SSF53098">
    <property type="entry name" value="Ribonuclease H-like"/>
    <property type="match status" value="1"/>
</dbReference>
<dbReference type="Gene3D" id="3.40.960.10">
    <property type="entry name" value="VSR Endonuclease"/>
    <property type="match status" value="1"/>
</dbReference>
<evidence type="ECO:0000256" key="1">
    <source>
        <dbReference type="ARBA" id="ARBA00005755"/>
    </source>
</evidence>
<keyword evidence="7" id="KW-0238">DNA-binding</keyword>
<dbReference type="SUPFAM" id="SSF56672">
    <property type="entry name" value="DNA/RNA polymerases"/>
    <property type="match status" value="1"/>
</dbReference>
<keyword evidence="5" id="KW-0235">DNA replication</keyword>
<evidence type="ECO:0000256" key="7">
    <source>
        <dbReference type="ARBA" id="ARBA00023125"/>
    </source>
</evidence>
<keyword evidence="4" id="KW-0548">Nucleotidyltransferase</keyword>
<comment type="catalytic activity">
    <reaction evidence="8">
        <text>DNA(n) + a 2'-deoxyribonucleoside 5'-triphosphate = DNA(n+1) + diphosphate</text>
        <dbReference type="Rhea" id="RHEA:22508"/>
        <dbReference type="Rhea" id="RHEA-COMP:17339"/>
        <dbReference type="Rhea" id="RHEA-COMP:17340"/>
        <dbReference type="ChEBI" id="CHEBI:33019"/>
        <dbReference type="ChEBI" id="CHEBI:61560"/>
        <dbReference type="ChEBI" id="CHEBI:173112"/>
        <dbReference type="EC" id="2.7.7.7"/>
    </reaction>
</comment>
<dbReference type="OrthoDB" id="5876545at2759"/>
<dbReference type="Gene3D" id="3.30.420.10">
    <property type="entry name" value="Ribonuclease H-like superfamily/Ribonuclease H"/>
    <property type="match status" value="1"/>
</dbReference>
<dbReference type="InterPro" id="IPR043502">
    <property type="entry name" value="DNA/RNA_pol_sf"/>
</dbReference>
<organism evidence="12">
    <name type="scientific">Caenorhabditis remanei</name>
    <name type="common">Caenorhabditis vulgaris</name>
    <dbReference type="NCBI Taxonomy" id="31234"/>
    <lineage>
        <taxon>Eukaryota</taxon>
        <taxon>Metazoa</taxon>
        <taxon>Ecdysozoa</taxon>
        <taxon>Nematoda</taxon>
        <taxon>Chromadorea</taxon>
        <taxon>Rhabditida</taxon>
        <taxon>Rhabditina</taxon>
        <taxon>Rhabditomorpha</taxon>
        <taxon>Rhabditoidea</taxon>
        <taxon>Rhabditidae</taxon>
        <taxon>Peloderinae</taxon>
        <taxon>Caenorhabditis</taxon>
    </lineage>
</organism>
<evidence type="ECO:0000256" key="2">
    <source>
        <dbReference type="ARBA" id="ARBA00012417"/>
    </source>
</evidence>
<proteinExistence type="inferred from homology"/>
<dbReference type="InterPro" id="IPR036397">
    <property type="entry name" value="RNaseH_sf"/>
</dbReference>
<feature type="compositionally biased region" description="Basic and acidic residues" evidence="9">
    <location>
        <begin position="23"/>
        <end position="46"/>
    </location>
</feature>
<comment type="similarity">
    <text evidence="1">Belongs to the DNA polymerase type-B family.</text>
</comment>
<evidence type="ECO:0000256" key="9">
    <source>
        <dbReference type="SAM" id="MobiDB-lite"/>
    </source>
</evidence>
<sequence>MKRKTLNTHSSRGGAPPPTSLEPKTKKTKPESRSHEKEEENVDHTRTDKKRKYQPSTSSVQNQGGFLEEKKRQSKPARIVSTQRHGKGPQRKMQLRDFERSETFPTPEEEEFFTENVITSNEPHFRRHNSQFLIADTVRMKFINLDKVKDNKILHQHVAKLLDIFIRRMLKKSGGNLKTSKYWLQLNHDGYTDRDGFFVTHKTYAVADGGVIMNEIAKQMQSNKELRLDESFTVAMNVFKDKQSQLRGRGTHATRKTEKIEKIRRVLLKQHFGVSLSRVTGMSHCLPKALALGKLESDIETTANGDERQKMEKFYRSLVRPEVLLDSLIVRNMCFLQITPKFKSESQGKLAKQLLADAGMDVNKEEHGRKDLIELANYLSNYQIILWAANKHQVVPTEEKRFNPDGKGFIGLFYYEGHYEHVNHTKGKHASRFCYQCSTFDDNQHYRKCKAKCKRCGATGCKQEDENIYCSFCNIYFRSKMCFDAHLTAKSKKGLPHCKKYSRCEKCNLIDRSERIRGETHVCDAKAYCPICREKALKGHTCAHHVPDEKEKLRKQENQKQWAIIVYDMECIVAESGLFEGHIERGPKHKPNLICVRMICSDCRGEEGCQLCVQPWTYSYKDFPPFKNNKHDSPLASFADFLLHNPRAAGAYVIAHNGGRYVSIVNFFNFQDIFRYDHVMLLAELDRQGGTKAKEPKILLNGMTIITAEFEYEKRKLHFRDSFQYLQMGLAKMPGAFGLEGEAKGFFPHLFNHPDNYDKELKTLPSKEYYSPQFMAPSTKKEFDDWYEKCYHDGFKLHDELLKYCQSDVRILTLTLMSFIEMCESTFNGWNPIVNGCTIASYVMFVLKHEYIKKGDVGYIPENGYGGGNNSMLALKYIQWLEKIDPTLHLKYKLRGGEVKIEANGHSYFADAFNETTNEVFEIYGCVWHGCPKCYPDRDKKCPMRPDKTMEALYKETMKREEDILNEGFNLNSVWECEIYEQMEKDREMQKFFELNKYDQRLKPREALYGGRTQAFRSMAVAIEDIFLNYYDFNSLYPYLNAGGTAYPRGNPIVVDKDFPNTDEPLKLKGMHIFPILTNIYILGIVFCDVLPTQDAAMGYLPQKIMKKLMFVLCRTCANNQNIEGKCTHTKVSERFLTGVWCTDELNKAVLKGYKVLKYHEIWHWPEEAWVKGGFFADYIKPLLKLKHESSGWPKENMTDEEKKAYIARIWEMDGVKLDPLKIIKNKALRSLCKIFLNSAWGKFAQNPMKVETRLIYNSDGLAMANFFNDPNFEPTGLLPYGEHKHFISRRPKKDFLKTSPFTNLAIAAITTCAARLRLTEAIERVGIENMIYCDTDSVIFKQKKDSDPLGDLKGDNLGYLTNEIPPGNELVEAVAMAPKVYALKIRDKDGNYSYTVKAKGMCLNSGNTGSINFDTMKESVGISSVMLWPTYSFQMNAFIRDGVATPMEGEMLTFKRGDNALDGLWTFRLKKSLNPRMDKGHYVDGVVAPFGQISGDIQLINDYPF</sequence>
<evidence type="ECO:0000313" key="12">
    <source>
        <dbReference type="Proteomes" id="UP000008281"/>
    </source>
</evidence>
<dbReference type="Pfam" id="PF03175">
    <property type="entry name" value="DNA_pol_B_2"/>
    <property type="match status" value="2"/>
</dbReference>
<dbReference type="InParanoid" id="E3LYS3"/>
<dbReference type="InterPro" id="IPR012337">
    <property type="entry name" value="RNaseH-like_sf"/>
</dbReference>
<dbReference type="Gene3D" id="3.90.1600.10">
    <property type="entry name" value="Palm domain of DNA polymerase"/>
    <property type="match status" value="1"/>
</dbReference>